<dbReference type="STRING" id="1353158.SAMN04488587_0194"/>
<accession>A0A1H9Y301</accession>
<proteinExistence type="predicted"/>
<keyword evidence="2" id="KW-1185">Reference proteome</keyword>
<evidence type="ECO:0000313" key="2">
    <source>
        <dbReference type="Proteomes" id="UP000243338"/>
    </source>
</evidence>
<reference evidence="2" key="1">
    <citation type="submission" date="2016-10" db="EMBL/GenBank/DDBJ databases">
        <authorList>
            <person name="Varghese N."/>
            <person name="Submissions S."/>
        </authorList>
    </citation>
    <scope>NUCLEOTIDE SEQUENCE [LARGE SCALE GENOMIC DNA]</scope>
    <source>
        <strain evidence="2">SLH 33</strain>
    </source>
</reference>
<name>A0A1H9Y301_9EURY</name>
<dbReference type="EMBL" id="FOHQ01000001">
    <property type="protein sequence ID" value="SES63203.1"/>
    <property type="molecule type" value="Genomic_DNA"/>
</dbReference>
<organism evidence="1 2">
    <name type="scientific">Methanococcoides vulcani</name>
    <dbReference type="NCBI Taxonomy" id="1353158"/>
    <lineage>
        <taxon>Archaea</taxon>
        <taxon>Methanobacteriati</taxon>
        <taxon>Methanobacteriota</taxon>
        <taxon>Stenosarchaea group</taxon>
        <taxon>Methanomicrobia</taxon>
        <taxon>Methanosarcinales</taxon>
        <taxon>Methanosarcinaceae</taxon>
        <taxon>Methanococcoides</taxon>
    </lineage>
</organism>
<dbReference type="Proteomes" id="UP000243338">
    <property type="component" value="Unassembled WGS sequence"/>
</dbReference>
<dbReference type="AlphaFoldDB" id="A0A1H9Y301"/>
<gene>
    <name evidence="1" type="ORF">SAMN04488587_0194</name>
</gene>
<protein>
    <submittedName>
        <fullName evidence="1">Uncharacterized protein</fullName>
    </submittedName>
</protein>
<sequence length="41" mass="4695">MYIPVTTCDNLLVYVNFKFGLAIKDDRLTLHILEKKLVANA</sequence>
<evidence type="ECO:0000313" key="1">
    <source>
        <dbReference type="EMBL" id="SES63203.1"/>
    </source>
</evidence>